<dbReference type="SMART" id="SM00450">
    <property type="entry name" value="RHOD"/>
    <property type="match status" value="1"/>
</dbReference>
<dbReference type="EMBL" id="FNCK01000004">
    <property type="protein sequence ID" value="SDG26438.1"/>
    <property type="molecule type" value="Genomic_DNA"/>
</dbReference>
<sequence>MEATISIQELYQKTQEGPLNIIDVRSKEEYGEGHIPGSKNLPLNELPKKYTTLSPHEDYYLVCHSSGRSKRAYQFLSKMNYNVTYATTGVPSWPGSLATD</sequence>
<accession>A0A1G7STZ7</accession>
<dbReference type="SUPFAM" id="SSF52821">
    <property type="entry name" value="Rhodanese/Cell cycle control phosphatase"/>
    <property type="match status" value="1"/>
</dbReference>
<dbReference type="RefSeq" id="WP_090289829.1">
    <property type="nucleotide sequence ID" value="NZ_FNCK01000004.1"/>
</dbReference>
<protein>
    <submittedName>
        <fullName evidence="2">Rhodanese-related sulfurtransferase</fullName>
    </submittedName>
</protein>
<evidence type="ECO:0000259" key="1">
    <source>
        <dbReference type="PROSITE" id="PS50206"/>
    </source>
</evidence>
<name>A0A1G7STZ7_9LACT</name>
<dbReference type="Pfam" id="PF00581">
    <property type="entry name" value="Rhodanese"/>
    <property type="match status" value="1"/>
</dbReference>
<keyword evidence="2" id="KW-0808">Transferase</keyword>
<dbReference type="CDD" id="cd00158">
    <property type="entry name" value="RHOD"/>
    <property type="match status" value="1"/>
</dbReference>
<dbReference type="InterPro" id="IPR050229">
    <property type="entry name" value="GlpE_sulfurtransferase"/>
</dbReference>
<dbReference type="OrthoDB" id="9800872at2"/>
<dbReference type="PROSITE" id="PS50206">
    <property type="entry name" value="RHODANESE_3"/>
    <property type="match status" value="1"/>
</dbReference>
<reference evidence="2 3" key="1">
    <citation type="submission" date="2016-10" db="EMBL/GenBank/DDBJ databases">
        <authorList>
            <person name="de Groot N.N."/>
        </authorList>
    </citation>
    <scope>NUCLEOTIDE SEQUENCE [LARGE SCALE GENOMIC DNA]</scope>
    <source>
        <strain evidence="2 3">ATCC BAA-466</strain>
    </source>
</reference>
<dbReference type="STRING" id="120956.SAMN05421791_104156"/>
<dbReference type="Gene3D" id="3.40.250.10">
    <property type="entry name" value="Rhodanese-like domain"/>
    <property type="match status" value="1"/>
</dbReference>
<proteinExistence type="predicted"/>
<dbReference type="InterPro" id="IPR036873">
    <property type="entry name" value="Rhodanese-like_dom_sf"/>
</dbReference>
<dbReference type="PANTHER" id="PTHR43031:SF17">
    <property type="entry name" value="SULFURTRANSFERASE YTWF-RELATED"/>
    <property type="match status" value="1"/>
</dbReference>
<gene>
    <name evidence="2" type="ORF">SAMN05421791_104156</name>
</gene>
<dbReference type="InterPro" id="IPR001763">
    <property type="entry name" value="Rhodanese-like_dom"/>
</dbReference>
<dbReference type="PANTHER" id="PTHR43031">
    <property type="entry name" value="FAD-DEPENDENT OXIDOREDUCTASE"/>
    <property type="match status" value="1"/>
</dbReference>
<dbReference type="GO" id="GO:0016740">
    <property type="term" value="F:transferase activity"/>
    <property type="evidence" value="ECO:0007669"/>
    <property type="project" value="UniProtKB-KW"/>
</dbReference>
<dbReference type="Proteomes" id="UP000199708">
    <property type="component" value="Unassembled WGS sequence"/>
</dbReference>
<evidence type="ECO:0000313" key="3">
    <source>
        <dbReference type="Proteomes" id="UP000199708"/>
    </source>
</evidence>
<organism evidence="2 3">
    <name type="scientific">Facklamia miroungae</name>
    <dbReference type="NCBI Taxonomy" id="120956"/>
    <lineage>
        <taxon>Bacteria</taxon>
        <taxon>Bacillati</taxon>
        <taxon>Bacillota</taxon>
        <taxon>Bacilli</taxon>
        <taxon>Lactobacillales</taxon>
        <taxon>Aerococcaceae</taxon>
        <taxon>Facklamia</taxon>
    </lineage>
</organism>
<feature type="domain" description="Rhodanese" evidence="1">
    <location>
        <begin position="15"/>
        <end position="99"/>
    </location>
</feature>
<dbReference type="AlphaFoldDB" id="A0A1G7STZ7"/>
<keyword evidence="3" id="KW-1185">Reference proteome</keyword>
<evidence type="ECO:0000313" key="2">
    <source>
        <dbReference type="EMBL" id="SDG26438.1"/>
    </source>
</evidence>